<organism evidence="1 2">
    <name type="scientific">Trifolium medium</name>
    <dbReference type="NCBI Taxonomy" id="97028"/>
    <lineage>
        <taxon>Eukaryota</taxon>
        <taxon>Viridiplantae</taxon>
        <taxon>Streptophyta</taxon>
        <taxon>Embryophyta</taxon>
        <taxon>Tracheophyta</taxon>
        <taxon>Spermatophyta</taxon>
        <taxon>Magnoliopsida</taxon>
        <taxon>eudicotyledons</taxon>
        <taxon>Gunneridae</taxon>
        <taxon>Pentapetalae</taxon>
        <taxon>rosids</taxon>
        <taxon>fabids</taxon>
        <taxon>Fabales</taxon>
        <taxon>Fabaceae</taxon>
        <taxon>Papilionoideae</taxon>
        <taxon>50 kb inversion clade</taxon>
        <taxon>NPAAA clade</taxon>
        <taxon>Hologalegina</taxon>
        <taxon>IRL clade</taxon>
        <taxon>Trifolieae</taxon>
        <taxon>Trifolium</taxon>
    </lineage>
</organism>
<dbReference type="Gene3D" id="3.80.10.10">
    <property type="entry name" value="Ribonuclease Inhibitor"/>
    <property type="match status" value="1"/>
</dbReference>
<dbReference type="InterPro" id="IPR001611">
    <property type="entry name" value="Leu-rich_rpt"/>
</dbReference>
<dbReference type="PANTHER" id="PTHR46662:SF109">
    <property type="entry name" value="OS11G0695800 PROTEIN"/>
    <property type="match status" value="1"/>
</dbReference>
<keyword evidence="1" id="KW-0418">Kinase</keyword>
<protein>
    <submittedName>
        <fullName evidence="1">Receptor-like protein kinase</fullName>
    </submittedName>
</protein>
<name>A0A392RIZ8_9FABA</name>
<evidence type="ECO:0000313" key="1">
    <source>
        <dbReference type="EMBL" id="MCI36573.1"/>
    </source>
</evidence>
<dbReference type="Pfam" id="PF13855">
    <property type="entry name" value="LRR_8"/>
    <property type="match status" value="1"/>
</dbReference>
<comment type="caution">
    <text evidence="1">The sequence shown here is derived from an EMBL/GenBank/DDBJ whole genome shotgun (WGS) entry which is preliminary data.</text>
</comment>
<dbReference type="AlphaFoldDB" id="A0A392RIZ8"/>
<dbReference type="InterPro" id="IPR032675">
    <property type="entry name" value="LRR_dom_sf"/>
</dbReference>
<dbReference type="PANTHER" id="PTHR46662">
    <property type="entry name" value="DI-GLUCOSE BINDING PROTEIN WITH LEUCINE-RICH REPEAT DOMAIN-CONTAINING PROTEIN"/>
    <property type="match status" value="1"/>
</dbReference>
<dbReference type="SUPFAM" id="SSF52058">
    <property type="entry name" value="L domain-like"/>
    <property type="match status" value="1"/>
</dbReference>
<proteinExistence type="predicted"/>
<accession>A0A392RIZ8</accession>
<feature type="non-terminal residue" evidence="1">
    <location>
        <position position="107"/>
    </location>
</feature>
<reference evidence="1 2" key="1">
    <citation type="journal article" date="2018" name="Front. Plant Sci.">
        <title>Red Clover (Trifolium pratense) and Zigzag Clover (T. medium) - A Picture of Genomic Similarities and Differences.</title>
        <authorList>
            <person name="Dluhosova J."/>
            <person name="Istvanek J."/>
            <person name="Nedelnik J."/>
            <person name="Repkova J."/>
        </authorList>
    </citation>
    <scope>NUCLEOTIDE SEQUENCE [LARGE SCALE GENOMIC DNA]</scope>
    <source>
        <strain evidence="2">cv. 10/8</strain>
        <tissue evidence="1">Leaf</tissue>
    </source>
</reference>
<keyword evidence="2" id="KW-1185">Reference proteome</keyword>
<dbReference type="EMBL" id="LXQA010235095">
    <property type="protein sequence ID" value="MCI36573.1"/>
    <property type="molecule type" value="Genomic_DNA"/>
</dbReference>
<dbReference type="Proteomes" id="UP000265520">
    <property type="component" value="Unassembled WGS sequence"/>
</dbReference>
<evidence type="ECO:0000313" key="2">
    <source>
        <dbReference type="Proteomes" id="UP000265520"/>
    </source>
</evidence>
<dbReference type="GO" id="GO:0016301">
    <property type="term" value="F:kinase activity"/>
    <property type="evidence" value="ECO:0007669"/>
    <property type="project" value="UniProtKB-KW"/>
</dbReference>
<keyword evidence="1" id="KW-0675">Receptor</keyword>
<sequence length="107" mass="11758">MRSDDYKLVSYSNFSSVESLNLADNRLDGSDLNAFRNMSTSSIEYIDLSNNSLSSVPFWLGNCAKLGYLYLGSNALNGSLPSPLRNLTSLTLLELDLSENNLESVPL</sequence>
<keyword evidence="1" id="KW-0808">Transferase</keyword>